<dbReference type="PANTHER" id="PTHR31470:SF46">
    <property type="entry name" value="ULP1 PROTEASE FAMILY, C-TERMINAL CATALYTIC DOMAIN CONTAINING PROTEIN"/>
    <property type="match status" value="1"/>
</dbReference>
<evidence type="ECO:0000259" key="5">
    <source>
        <dbReference type="PROSITE" id="PS50600"/>
    </source>
</evidence>
<dbReference type="Gene3D" id="3.40.395.10">
    <property type="entry name" value="Adenoviral Proteinase, Chain A"/>
    <property type="match status" value="1"/>
</dbReference>
<keyword evidence="7" id="KW-1185">Reference proteome</keyword>
<dbReference type="SUPFAM" id="SSF54001">
    <property type="entry name" value="Cysteine proteinases"/>
    <property type="match status" value="1"/>
</dbReference>
<dbReference type="InterPro" id="IPR038765">
    <property type="entry name" value="Papain-like_cys_pep_sf"/>
</dbReference>
<dbReference type="GO" id="GO:0006508">
    <property type="term" value="P:proteolysis"/>
    <property type="evidence" value="ECO:0007669"/>
    <property type="project" value="UniProtKB-KW"/>
</dbReference>
<comment type="similarity">
    <text evidence="1">Belongs to the peptidase C48 family.</text>
</comment>
<dbReference type="Pfam" id="PF02902">
    <property type="entry name" value="Peptidase_C48"/>
    <property type="match status" value="1"/>
</dbReference>
<name>A0AAF0TW37_SOLVR</name>
<protein>
    <recommendedName>
        <fullName evidence="5">Ubiquitin-like protease family profile domain-containing protein</fullName>
    </recommendedName>
</protein>
<accession>A0AAF0TW37</accession>
<dbReference type="EMBL" id="CP133617">
    <property type="protein sequence ID" value="WMV34494.1"/>
    <property type="molecule type" value="Genomic_DNA"/>
</dbReference>
<evidence type="ECO:0000313" key="7">
    <source>
        <dbReference type="Proteomes" id="UP001234989"/>
    </source>
</evidence>
<dbReference type="Proteomes" id="UP001234989">
    <property type="component" value="Chromosome 6"/>
</dbReference>
<dbReference type="PROSITE" id="PS50600">
    <property type="entry name" value="ULP_PROTEASE"/>
    <property type="match status" value="1"/>
</dbReference>
<evidence type="ECO:0000256" key="2">
    <source>
        <dbReference type="ARBA" id="ARBA00022670"/>
    </source>
</evidence>
<gene>
    <name evidence="6" type="ORF">MTR67_027879</name>
</gene>
<dbReference type="PANTHER" id="PTHR31470">
    <property type="entry name" value="CYSTEINE PROTEINASES SUPERFAMILY PROTEIN-RELATED-RELATED"/>
    <property type="match status" value="1"/>
</dbReference>
<sequence length="200" mass="23159">MNIINGFEIPAGLRWHSCDDVYIPVNCDEQFHWVLAVVVLKKRLIRVYDSASGSRRKFYSGDIKKLSLMLPTYLQDSGFFYHSERTDWLSLDAYKDKETGNLLEPKHPFLVEYVQDIIQQGSDTLDCGLFVAAFAEFFTDEIPIQSNNFRSNYLRSRYATLLWNYDSEKAEVGYVSDNDDPSKPRSHFTPPNHDALINLE</sequence>
<feature type="domain" description="Ubiquitin-like protease family profile" evidence="5">
    <location>
        <begin position="1"/>
        <end position="138"/>
    </location>
</feature>
<feature type="region of interest" description="Disordered" evidence="4">
    <location>
        <begin position="174"/>
        <end position="200"/>
    </location>
</feature>
<evidence type="ECO:0000256" key="4">
    <source>
        <dbReference type="SAM" id="MobiDB-lite"/>
    </source>
</evidence>
<keyword evidence="2" id="KW-0645">Protease</keyword>
<dbReference type="GO" id="GO:0008234">
    <property type="term" value="F:cysteine-type peptidase activity"/>
    <property type="evidence" value="ECO:0007669"/>
    <property type="project" value="InterPro"/>
</dbReference>
<evidence type="ECO:0000256" key="3">
    <source>
        <dbReference type="ARBA" id="ARBA00022801"/>
    </source>
</evidence>
<reference evidence="6" key="1">
    <citation type="submission" date="2023-08" db="EMBL/GenBank/DDBJ databases">
        <title>A de novo genome assembly of Solanum verrucosum Schlechtendal, a Mexican diploid species geographically isolated from the other diploid A-genome species in potato relatives.</title>
        <authorList>
            <person name="Hosaka K."/>
        </authorList>
    </citation>
    <scope>NUCLEOTIDE SEQUENCE</scope>
    <source>
        <tissue evidence="6">Young leaves</tissue>
    </source>
</reference>
<organism evidence="6 7">
    <name type="scientific">Solanum verrucosum</name>
    <dbReference type="NCBI Taxonomy" id="315347"/>
    <lineage>
        <taxon>Eukaryota</taxon>
        <taxon>Viridiplantae</taxon>
        <taxon>Streptophyta</taxon>
        <taxon>Embryophyta</taxon>
        <taxon>Tracheophyta</taxon>
        <taxon>Spermatophyta</taxon>
        <taxon>Magnoliopsida</taxon>
        <taxon>eudicotyledons</taxon>
        <taxon>Gunneridae</taxon>
        <taxon>Pentapetalae</taxon>
        <taxon>asterids</taxon>
        <taxon>lamiids</taxon>
        <taxon>Solanales</taxon>
        <taxon>Solanaceae</taxon>
        <taxon>Solanoideae</taxon>
        <taxon>Solaneae</taxon>
        <taxon>Solanum</taxon>
    </lineage>
</organism>
<evidence type="ECO:0000256" key="1">
    <source>
        <dbReference type="ARBA" id="ARBA00005234"/>
    </source>
</evidence>
<keyword evidence="3" id="KW-0378">Hydrolase</keyword>
<evidence type="ECO:0000313" key="6">
    <source>
        <dbReference type="EMBL" id="WMV34494.1"/>
    </source>
</evidence>
<proteinExistence type="inferred from homology"/>
<dbReference type="InterPro" id="IPR003653">
    <property type="entry name" value="Peptidase_C48_C"/>
</dbReference>
<dbReference type="AlphaFoldDB" id="A0AAF0TW37"/>